<sequence>MSSPNHPTSNIEDAFSSLNYTPASSDYSPASSGNTPSESSNNSYGLVPIVSPILSLFHDDPCMKVMHTYDAIIPPQVHILTANYCASVSNAITNI</sequence>
<evidence type="ECO:0000256" key="1">
    <source>
        <dbReference type="SAM" id="MobiDB-lite"/>
    </source>
</evidence>
<gene>
    <name evidence="2" type="ORF">Tci_875222</name>
</gene>
<dbReference type="AlphaFoldDB" id="A0A699T1I2"/>
<dbReference type="EMBL" id="BKCJ011203672">
    <property type="protein sequence ID" value="GFD03253.1"/>
    <property type="molecule type" value="Genomic_DNA"/>
</dbReference>
<reference evidence="2" key="1">
    <citation type="journal article" date="2019" name="Sci. Rep.">
        <title>Draft genome of Tanacetum cinerariifolium, the natural source of mosquito coil.</title>
        <authorList>
            <person name="Yamashiro T."/>
            <person name="Shiraishi A."/>
            <person name="Satake H."/>
            <person name="Nakayama K."/>
        </authorList>
    </citation>
    <scope>NUCLEOTIDE SEQUENCE</scope>
</reference>
<evidence type="ECO:0000313" key="2">
    <source>
        <dbReference type="EMBL" id="GFD03253.1"/>
    </source>
</evidence>
<accession>A0A699T1I2</accession>
<organism evidence="2">
    <name type="scientific">Tanacetum cinerariifolium</name>
    <name type="common">Dalmatian daisy</name>
    <name type="synonym">Chrysanthemum cinerariifolium</name>
    <dbReference type="NCBI Taxonomy" id="118510"/>
    <lineage>
        <taxon>Eukaryota</taxon>
        <taxon>Viridiplantae</taxon>
        <taxon>Streptophyta</taxon>
        <taxon>Embryophyta</taxon>
        <taxon>Tracheophyta</taxon>
        <taxon>Spermatophyta</taxon>
        <taxon>Magnoliopsida</taxon>
        <taxon>eudicotyledons</taxon>
        <taxon>Gunneridae</taxon>
        <taxon>Pentapetalae</taxon>
        <taxon>asterids</taxon>
        <taxon>campanulids</taxon>
        <taxon>Asterales</taxon>
        <taxon>Asteraceae</taxon>
        <taxon>Asteroideae</taxon>
        <taxon>Anthemideae</taxon>
        <taxon>Anthemidinae</taxon>
        <taxon>Tanacetum</taxon>
    </lineage>
</organism>
<protein>
    <submittedName>
        <fullName evidence="2">Uncharacterized protein</fullName>
    </submittedName>
</protein>
<comment type="caution">
    <text evidence="2">The sequence shown here is derived from an EMBL/GenBank/DDBJ whole genome shotgun (WGS) entry which is preliminary data.</text>
</comment>
<feature type="region of interest" description="Disordered" evidence="1">
    <location>
        <begin position="20"/>
        <end position="43"/>
    </location>
</feature>
<proteinExistence type="predicted"/>
<name>A0A699T1I2_TANCI</name>